<dbReference type="PhylomeDB" id="E9FXU7"/>
<dbReference type="GO" id="GO:0016020">
    <property type="term" value="C:membrane"/>
    <property type="evidence" value="ECO:0007669"/>
    <property type="project" value="UniProtKB-SubCell"/>
</dbReference>
<keyword evidence="4 5" id="KW-0067">ATP-binding</keyword>
<accession>E9FXU7</accession>
<comment type="similarity">
    <text evidence="5">Belongs to the PI3/PI4-kinase family. Type II PI4K subfamily.</text>
</comment>
<organism evidence="7 8">
    <name type="scientific">Daphnia pulex</name>
    <name type="common">Water flea</name>
    <dbReference type="NCBI Taxonomy" id="6669"/>
    <lineage>
        <taxon>Eukaryota</taxon>
        <taxon>Metazoa</taxon>
        <taxon>Ecdysozoa</taxon>
        <taxon>Arthropoda</taxon>
        <taxon>Crustacea</taxon>
        <taxon>Branchiopoda</taxon>
        <taxon>Diplostraca</taxon>
        <taxon>Cladocera</taxon>
        <taxon>Anomopoda</taxon>
        <taxon>Daphniidae</taxon>
        <taxon>Daphnia</taxon>
    </lineage>
</organism>
<comment type="catalytic activity">
    <reaction evidence="5">
        <text>a 1,2-diacyl-sn-glycero-3-phospho-(1D-myo-inositol) + ATP = a 1,2-diacyl-sn-glycero-3-phospho-(1D-myo-inositol 4-phosphate) + ADP + H(+)</text>
        <dbReference type="Rhea" id="RHEA:19877"/>
        <dbReference type="ChEBI" id="CHEBI:15378"/>
        <dbReference type="ChEBI" id="CHEBI:30616"/>
        <dbReference type="ChEBI" id="CHEBI:57880"/>
        <dbReference type="ChEBI" id="CHEBI:58178"/>
        <dbReference type="ChEBI" id="CHEBI:456216"/>
        <dbReference type="EC" id="2.7.1.67"/>
    </reaction>
</comment>
<dbReference type="InterPro" id="IPR039756">
    <property type="entry name" value="Lsb6/PI4K2"/>
</dbReference>
<dbReference type="HOGENOM" id="CLU_1588181_0_0_1"/>
<keyword evidence="3 5" id="KW-0418">Kinase</keyword>
<feature type="region of interest" description="Disordered" evidence="6">
    <location>
        <begin position="28"/>
        <end position="76"/>
    </location>
</feature>
<keyword evidence="8" id="KW-1185">Reference proteome</keyword>
<dbReference type="OrthoDB" id="3349449at2759"/>
<keyword evidence="2 5" id="KW-0547">Nucleotide-binding</keyword>
<dbReference type="InParanoid" id="E9FXU7"/>
<proteinExistence type="inferred from homology"/>
<evidence type="ECO:0000256" key="4">
    <source>
        <dbReference type="ARBA" id="ARBA00022840"/>
    </source>
</evidence>
<keyword evidence="1 5" id="KW-0808">Transferase</keyword>
<evidence type="ECO:0000256" key="2">
    <source>
        <dbReference type="ARBA" id="ARBA00022741"/>
    </source>
</evidence>
<protein>
    <recommendedName>
        <fullName evidence="5">Phosphatidylinositol 4-kinase type 2</fullName>
        <ecNumber evidence="5">2.7.1.67</ecNumber>
    </recommendedName>
</protein>
<dbReference type="PANTHER" id="PTHR12865">
    <property type="entry name" value="PHOSPHATIDYLINOSITOL 4-KINASE TYPE-II"/>
    <property type="match status" value="1"/>
</dbReference>
<dbReference type="PANTHER" id="PTHR12865:SF1">
    <property type="entry name" value="PHOSPHATIDYLINOSITOL 4-KINASE TYPE 2"/>
    <property type="match status" value="1"/>
</dbReference>
<comment type="subcellular location">
    <subcellularLocation>
        <location evidence="5">Membrane</location>
        <topology evidence="5">Peripheral membrane protein</topology>
    </subcellularLocation>
</comment>
<evidence type="ECO:0000313" key="8">
    <source>
        <dbReference type="Proteomes" id="UP000000305"/>
    </source>
</evidence>
<evidence type="ECO:0000256" key="3">
    <source>
        <dbReference type="ARBA" id="ARBA00022777"/>
    </source>
</evidence>
<evidence type="ECO:0000313" key="7">
    <source>
        <dbReference type="EMBL" id="EFX88230.1"/>
    </source>
</evidence>
<name>E9FXU7_DAPPU</name>
<dbReference type="eggNOG" id="KOG2381">
    <property type="taxonomic scope" value="Eukaryota"/>
</dbReference>
<evidence type="ECO:0000256" key="6">
    <source>
        <dbReference type="SAM" id="MobiDB-lite"/>
    </source>
</evidence>
<dbReference type="KEGG" id="dpx:DAPPUDRAFT_234951"/>
<dbReference type="AlphaFoldDB" id="E9FXU7"/>
<reference evidence="7 8" key="1">
    <citation type="journal article" date="2011" name="Science">
        <title>The ecoresponsive genome of Daphnia pulex.</title>
        <authorList>
            <person name="Colbourne J.K."/>
            <person name="Pfrender M.E."/>
            <person name="Gilbert D."/>
            <person name="Thomas W.K."/>
            <person name="Tucker A."/>
            <person name="Oakley T.H."/>
            <person name="Tokishita S."/>
            <person name="Aerts A."/>
            <person name="Arnold G.J."/>
            <person name="Basu M.K."/>
            <person name="Bauer D.J."/>
            <person name="Caceres C.E."/>
            <person name="Carmel L."/>
            <person name="Casola C."/>
            <person name="Choi J.H."/>
            <person name="Detter J.C."/>
            <person name="Dong Q."/>
            <person name="Dusheyko S."/>
            <person name="Eads B.D."/>
            <person name="Frohlich T."/>
            <person name="Geiler-Samerotte K.A."/>
            <person name="Gerlach D."/>
            <person name="Hatcher P."/>
            <person name="Jogdeo S."/>
            <person name="Krijgsveld J."/>
            <person name="Kriventseva E.V."/>
            <person name="Kultz D."/>
            <person name="Laforsch C."/>
            <person name="Lindquist E."/>
            <person name="Lopez J."/>
            <person name="Manak J.R."/>
            <person name="Muller J."/>
            <person name="Pangilinan J."/>
            <person name="Patwardhan R.P."/>
            <person name="Pitluck S."/>
            <person name="Pritham E.J."/>
            <person name="Rechtsteiner A."/>
            <person name="Rho M."/>
            <person name="Rogozin I.B."/>
            <person name="Sakarya O."/>
            <person name="Salamov A."/>
            <person name="Schaack S."/>
            <person name="Shapiro H."/>
            <person name="Shiga Y."/>
            <person name="Skalitzky C."/>
            <person name="Smith Z."/>
            <person name="Souvorov A."/>
            <person name="Sung W."/>
            <person name="Tang Z."/>
            <person name="Tsuchiya D."/>
            <person name="Tu H."/>
            <person name="Vos H."/>
            <person name="Wang M."/>
            <person name="Wolf Y.I."/>
            <person name="Yamagata H."/>
            <person name="Yamada T."/>
            <person name="Ye Y."/>
            <person name="Shaw J.R."/>
            <person name="Andrews J."/>
            <person name="Crease T.J."/>
            <person name="Tang H."/>
            <person name="Lucas S.M."/>
            <person name="Robertson H.M."/>
            <person name="Bork P."/>
            <person name="Koonin E.V."/>
            <person name="Zdobnov E.M."/>
            <person name="Grigoriev I.V."/>
            <person name="Lynch M."/>
            <person name="Boore J.L."/>
        </authorList>
    </citation>
    <scope>NUCLEOTIDE SEQUENCE [LARGE SCALE GENOMIC DNA]</scope>
</reference>
<dbReference type="GO" id="GO:0004430">
    <property type="term" value="F:1-phosphatidylinositol 4-kinase activity"/>
    <property type="evidence" value="ECO:0007669"/>
    <property type="project" value="UniProtKB-UniRule"/>
</dbReference>
<dbReference type="EC" id="2.7.1.67" evidence="5"/>
<dbReference type="Proteomes" id="UP000000305">
    <property type="component" value="Unassembled WGS sequence"/>
</dbReference>
<feature type="compositionally biased region" description="Low complexity" evidence="6">
    <location>
        <begin position="56"/>
        <end position="74"/>
    </location>
</feature>
<sequence>MSSVNITRTELLVDVELVSVEATSTALVENNSTEEQPLHHNSRSHSNGAVVKSYQSTAPTAKTRTTSSTSDDSALLPDVGYSTLQNSTRGVQEYQPLLNSRMEIDLTFNYFPDDPQFSDIVRAAELAIEHGIYPERIYQGSSGSYFVKDAEEKVNGVFKPKDEDPTAV</sequence>
<dbReference type="EMBL" id="GL732526">
    <property type="protein sequence ID" value="EFX88230.1"/>
    <property type="molecule type" value="Genomic_DNA"/>
</dbReference>
<dbReference type="GO" id="GO:0046854">
    <property type="term" value="P:phosphatidylinositol phosphate biosynthetic process"/>
    <property type="evidence" value="ECO:0007669"/>
    <property type="project" value="UniProtKB-UniRule"/>
</dbReference>
<dbReference type="GO" id="GO:0005524">
    <property type="term" value="F:ATP binding"/>
    <property type="evidence" value="ECO:0007669"/>
    <property type="project" value="UniProtKB-UniRule"/>
</dbReference>
<evidence type="ECO:0000256" key="5">
    <source>
        <dbReference type="RuleBase" id="RU367084"/>
    </source>
</evidence>
<dbReference type="STRING" id="6669.E9FXU7"/>
<evidence type="ECO:0000256" key="1">
    <source>
        <dbReference type="ARBA" id="ARBA00022679"/>
    </source>
</evidence>
<gene>
    <name evidence="7" type="ORF">DAPPUDRAFT_234951</name>
</gene>
<keyword evidence="5" id="KW-0472">Membrane</keyword>